<evidence type="ECO:0000313" key="2">
    <source>
        <dbReference type="EMBL" id="SDJ91041.1"/>
    </source>
</evidence>
<dbReference type="RefSeq" id="WP_089678388.1">
    <property type="nucleotide sequence ID" value="NZ_FNFO01000001.1"/>
</dbReference>
<dbReference type="EMBL" id="FNFO01000001">
    <property type="protein sequence ID" value="SDJ91041.1"/>
    <property type="molecule type" value="Genomic_DNA"/>
</dbReference>
<feature type="chain" id="PRO_5011495468" description="DUF3078 domain-containing protein" evidence="1">
    <location>
        <begin position="19"/>
        <end position="289"/>
    </location>
</feature>
<accession>A0A1G8XKE1</accession>
<keyword evidence="3" id="KW-1185">Reference proteome</keyword>
<dbReference type="OrthoDB" id="1495718at2"/>
<organism evidence="2 3">
    <name type="scientific">Catalinimonas alkaloidigena</name>
    <dbReference type="NCBI Taxonomy" id="1075417"/>
    <lineage>
        <taxon>Bacteria</taxon>
        <taxon>Pseudomonadati</taxon>
        <taxon>Bacteroidota</taxon>
        <taxon>Cytophagia</taxon>
        <taxon>Cytophagales</taxon>
        <taxon>Catalimonadaceae</taxon>
        <taxon>Catalinimonas</taxon>
    </lineage>
</organism>
<evidence type="ECO:0000313" key="3">
    <source>
        <dbReference type="Proteomes" id="UP000198510"/>
    </source>
</evidence>
<dbReference type="InterPro" id="IPR021428">
    <property type="entry name" value="DUF3078"/>
</dbReference>
<name>A0A1G8XKE1_9BACT</name>
<dbReference type="Pfam" id="PF11276">
    <property type="entry name" value="DUF3078"/>
    <property type="match status" value="1"/>
</dbReference>
<dbReference type="STRING" id="1075417.SAMN05421823_101397"/>
<sequence>MKKLFVLSLFFLVCAVQAQDTDTTYWKRSLKIGLNFNQAAFSSNWKAGGVNSIALGSLFQTTANYEKDKVSWNNIVDLQFGVVRNQGQGVRKTADLLFLDTKVGRNLSEKWDLFAAVNFISQFAAGYKYPANEPRQKISDFLAPAFLTAAWGFDYKPVDYFHIRFSPFAPRLTIVNDTSLYRNVPQNYGVEVGEKTRMEWLATQILAELDKNLADNLNLKARYLLFANLETFGFKTIDHRLDVALSAKITKYIDVSLTGIILYDSDQDANIQASQTLALGLLYAIPAKK</sequence>
<dbReference type="Proteomes" id="UP000198510">
    <property type="component" value="Unassembled WGS sequence"/>
</dbReference>
<feature type="signal peptide" evidence="1">
    <location>
        <begin position="1"/>
        <end position="18"/>
    </location>
</feature>
<dbReference type="AlphaFoldDB" id="A0A1G8XKE1"/>
<keyword evidence="1" id="KW-0732">Signal</keyword>
<evidence type="ECO:0000256" key="1">
    <source>
        <dbReference type="SAM" id="SignalP"/>
    </source>
</evidence>
<evidence type="ECO:0008006" key="4">
    <source>
        <dbReference type="Google" id="ProtNLM"/>
    </source>
</evidence>
<proteinExistence type="predicted"/>
<gene>
    <name evidence="2" type="ORF">SAMN05421823_101397</name>
</gene>
<reference evidence="2 3" key="1">
    <citation type="submission" date="2016-10" db="EMBL/GenBank/DDBJ databases">
        <authorList>
            <person name="de Groot N.N."/>
        </authorList>
    </citation>
    <scope>NUCLEOTIDE SEQUENCE [LARGE SCALE GENOMIC DNA]</scope>
    <source>
        <strain evidence="2 3">DSM 25186</strain>
    </source>
</reference>
<protein>
    <recommendedName>
        <fullName evidence="4">DUF3078 domain-containing protein</fullName>
    </recommendedName>
</protein>